<organism evidence="1 2">
    <name type="scientific">Haemaphysalis longicornis</name>
    <name type="common">Bush tick</name>
    <dbReference type="NCBI Taxonomy" id="44386"/>
    <lineage>
        <taxon>Eukaryota</taxon>
        <taxon>Metazoa</taxon>
        <taxon>Ecdysozoa</taxon>
        <taxon>Arthropoda</taxon>
        <taxon>Chelicerata</taxon>
        <taxon>Arachnida</taxon>
        <taxon>Acari</taxon>
        <taxon>Parasitiformes</taxon>
        <taxon>Ixodida</taxon>
        <taxon>Ixodoidea</taxon>
        <taxon>Ixodidae</taxon>
        <taxon>Haemaphysalinae</taxon>
        <taxon>Haemaphysalis</taxon>
    </lineage>
</organism>
<proteinExistence type="predicted"/>
<evidence type="ECO:0000313" key="1">
    <source>
        <dbReference type="EMBL" id="KAH9382616.1"/>
    </source>
</evidence>
<dbReference type="VEuPathDB" id="VectorBase:HLOH_045162"/>
<reference evidence="1 2" key="1">
    <citation type="journal article" date="2020" name="Cell">
        <title>Large-Scale Comparative Analyses of Tick Genomes Elucidate Their Genetic Diversity and Vector Capacities.</title>
        <authorList>
            <consortium name="Tick Genome and Microbiome Consortium (TIGMIC)"/>
            <person name="Jia N."/>
            <person name="Wang J."/>
            <person name="Shi W."/>
            <person name="Du L."/>
            <person name="Sun Y."/>
            <person name="Zhan W."/>
            <person name="Jiang J.F."/>
            <person name="Wang Q."/>
            <person name="Zhang B."/>
            <person name="Ji P."/>
            <person name="Bell-Sakyi L."/>
            <person name="Cui X.M."/>
            <person name="Yuan T.T."/>
            <person name="Jiang B.G."/>
            <person name="Yang W.F."/>
            <person name="Lam T.T."/>
            <person name="Chang Q.C."/>
            <person name="Ding S.J."/>
            <person name="Wang X.J."/>
            <person name="Zhu J.G."/>
            <person name="Ruan X.D."/>
            <person name="Zhao L."/>
            <person name="Wei J.T."/>
            <person name="Ye R.Z."/>
            <person name="Que T.C."/>
            <person name="Du C.H."/>
            <person name="Zhou Y.H."/>
            <person name="Cheng J.X."/>
            <person name="Dai P.F."/>
            <person name="Guo W.B."/>
            <person name="Han X.H."/>
            <person name="Huang E.J."/>
            <person name="Li L.F."/>
            <person name="Wei W."/>
            <person name="Gao Y.C."/>
            <person name="Liu J.Z."/>
            <person name="Shao H.Z."/>
            <person name="Wang X."/>
            <person name="Wang C.C."/>
            <person name="Yang T.C."/>
            <person name="Huo Q.B."/>
            <person name="Li W."/>
            <person name="Chen H.Y."/>
            <person name="Chen S.E."/>
            <person name="Zhou L.G."/>
            <person name="Ni X.B."/>
            <person name="Tian J.H."/>
            <person name="Sheng Y."/>
            <person name="Liu T."/>
            <person name="Pan Y.S."/>
            <person name="Xia L.Y."/>
            <person name="Li J."/>
            <person name="Zhao F."/>
            <person name="Cao W.C."/>
        </authorList>
    </citation>
    <scope>NUCLEOTIDE SEQUENCE [LARGE SCALE GENOMIC DNA]</scope>
    <source>
        <strain evidence="1">HaeL-2018</strain>
    </source>
</reference>
<dbReference type="Proteomes" id="UP000821853">
    <property type="component" value="Unassembled WGS sequence"/>
</dbReference>
<name>A0A9J6H6B7_HAELO</name>
<evidence type="ECO:0000313" key="2">
    <source>
        <dbReference type="Proteomes" id="UP000821853"/>
    </source>
</evidence>
<dbReference type="AlphaFoldDB" id="A0A9J6H6B7"/>
<comment type="caution">
    <text evidence="1">The sequence shown here is derived from an EMBL/GenBank/DDBJ whole genome shotgun (WGS) entry which is preliminary data.</text>
</comment>
<dbReference type="Gene3D" id="3.20.20.140">
    <property type="entry name" value="Metal-dependent hydrolases"/>
    <property type="match status" value="1"/>
</dbReference>
<dbReference type="OrthoDB" id="6079689at2759"/>
<accession>A0A9J6H6B7</accession>
<sequence>MLRSTVGCHPTRCGEFEGPAGPPDRYLDQLAALVRQGAGKVAALGEMGLGEPAAAARAFLNQSVQRRATNALFNNFAEHTHMHTQIADAFVWSSPLLEL</sequence>
<gene>
    <name evidence="1" type="ORF">HPB48_023164</name>
</gene>
<dbReference type="EMBL" id="JABSTR010000022">
    <property type="protein sequence ID" value="KAH9382616.1"/>
    <property type="molecule type" value="Genomic_DNA"/>
</dbReference>
<protein>
    <submittedName>
        <fullName evidence="1">Uncharacterized protein</fullName>
    </submittedName>
</protein>
<keyword evidence="2" id="KW-1185">Reference proteome</keyword>